<dbReference type="EMBL" id="CAMAPE010000053">
    <property type="protein sequence ID" value="CAH9110010.1"/>
    <property type="molecule type" value="Genomic_DNA"/>
</dbReference>
<protein>
    <submittedName>
        <fullName evidence="1">Uncharacterized protein</fullName>
    </submittedName>
</protein>
<sequence length="59" mass="6377">MKVLALTFGDQCIGVHQPRGSQPAGVGVDQEVGQPLGNWGCINLQKVDLLVFCYPTQSY</sequence>
<proteinExistence type="predicted"/>
<accession>A0A9P0ZPF1</accession>
<dbReference type="AlphaFoldDB" id="A0A9P0ZPF1"/>
<evidence type="ECO:0000313" key="1">
    <source>
        <dbReference type="EMBL" id="CAH9110010.1"/>
    </source>
</evidence>
<comment type="caution">
    <text evidence="1">The sequence shown here is derived from an EMBL/GenBank/DDBJ whole genome shotgun (WGS) entry which is preliminary data.</text>
</comment>
<organism evidence="1 2">
    <name type="scientific">Cuscuta europaea</name>
    <name type="common">European dodder</name>
    <dbReference type="NCBI Taxonomy" id="41803"/>
    <lineage>
        <taxon>Eukaryota</taxon>
        <taxon>Viridiplantae</taxon>
        <taxon>Streptophyta</taxon>
        <taxon>Embryophyta</taxon>
        <taxon>Tracheophyta</taxon>
        <taxon>Spermatophyta</taxon>
        <taxon>Magnoliopsida</taxon>
        <taxon>eudicotyledons</taxon>
        <taxon>Gunneridae</taxon>
        <taxon>Pentapetalae</taxon>
        <taxon>asterids</taxon>
        <taxon>lamiids</taxon>
        <taxon>Solanales</taxon>
        <taxon>Convolvulaceae</taxon>
        <taxon>Cuscuteae</taxon>
        <taxon>Cuscuta</taxon>
        <taxon>Cuscuta subgen. Cuscuta</taxon>
    </lineage>
</organism>
<reference evidence="1" key="1">
    <citation type="submission" date="2022-07" db="EMBL/GenBank/DDBJ databases">
        <authorList>
            <person name="Macas J."/>
            <person name="Novak P."/>
            <person name="Neumann P."/>
        </authorList>
    </citation>
    <scope>NUCLEOTIDE SEQUENCE</scope>
</reference>
<gene>
    <name evidence="1" type="ORF">CEURO_LOCUS18682</name>
</gene>
<dbReference type="Proteomes" id="UP001152484">
    <property type="component" value="Unassembled WGS sequence"/>
</dbReference>
<keyword evidence="2" id="KW-1185">Reference proteome</keyword>
<evidence type="ECO:0000313" key="2">
    <source>
        <dbReference type="Proteomes" id="UP001152484"/>
    </source>
</evidence>
<name>A0A9P0ZPF1_CUSEU</name>